<dbReference type="PANTHER" id="PTHR46188:SF1">
    <property type="entry name" value="BOLA-LIKE PROTEIN 3"/>
    <property type="match status" value="1"/>
</dbReference>
<evidence type="ECO:0000313" key="4">
    <source>
        <dbReference type="Proteomes" id="UP001217918"/>
    </source>
</evidence>
<name>A0AAD9MB81_9PEZI</name>
<organism evidence="3 4">
    <name type="scientific">Phyllachora maydis</name>
    <dbReference type="NCBI Taxonomy" id="1825666"/>
    <lineage>
        <taxon>Eukaryota</taxon>
        <taxon>Fungi</taxon>
        <taxon>Dikarya</taxon>
        <taxon>Ascomycota</taxon>
        <taxon>Pezizomycotina</taxon>
        <taxon>Sordariomycetes</taxon>
        <taxon>Sordariomycetidae</taxon>
        <taxon>Phyllachorales</taxon>
        <taxon>Phyllachoraceae</taxon>
        <taxon>Phyllachora</taxon>
    </lineage>
</organism>
<gene>
    <name evidence="3" type="ORF">P8C59_000469</name>
</gene>
<sequence>MVHLKTYWVGCAMPIACWTADCGPRTADCRLSPPYLHGEQNRSTDQSPIYRISYTAPTTPTTNLHLSLPFRCACRPLLLRRLASAIAPVHRPPCPKFDTEAEGLVWDRLVAELAPTALRVQDISGGCGSMYGIEIASERFRGLSMLKQQRLVNGALGDLVAQWHGVQIKTRVP</sequence>
<evidence type="ECO:0000256" key="1">
    <source>
        <dbReference type="ARBA" id="ARBA00005578"/>
    </source>
</evidence>
<proteinExistence type="inferred from homology"/>
<dbReference type="Pfam" id="PF01722">
    <property type="entry name" value="BolA"/>
    <property type="match status" value="1"/>
</dbReference>
<comment type="caution">
    <text evidence="3">The sequence shown here is derived from an EMBL/GenBank/DDBJ whole genome shotgun (WGS) entry which is preliminary data.</text>
</comment>
<dbReference type="GO" id="GO:0005759">
    <property type="term" value="C:mitochondrial matrix"/>
    <property type="evidence" value="ECO:0007669"/>
    <property type="project" value="TreeGrafter"/>
</dbReference>
<accession>A0AAD9MB81</accession>
<evidence type="ECO:0008006" key="5">
    <source>
        <dbReference type="Google" id="ProtNLM"/>
    </source>
</evidence>
<dbReference type="Proteomes" id="UP001217918">
    <property type="component" value="Unassembled WGS sequence"/>
</dbReference>
<dbReference type="EMBL" id="JAQQPM010000001">
    <property type="protein sequence ID" value="KAK2066676.1"/>
    <property type="molecule type" value="Genomic_DNA"/>
</dbReference>
<dbReference type="InterPro" id="IPR036065">
    <property type="entry name" value="BolA-like_sf"/>
</dbReference>
<dbReference type="InterPro" id="IPR002634">
    <property type="entry name" value="BolA"/>
</dbReference>
<dbReference type="AlphaFoldDB" id="A0AAD9MB81"/>
<dbReference type="SUPFAM" id="SSF82657">
    <property type="entry name" value="BolA-like"/>
    <property type="match status" value="1"/>
</dbReference>
<comment type="similarity">
    <text evidence="1 2">Belongs to the BolA/IbaG family.</text>
</comment>
<protein>
    <recommendedName>
        <fullName evidence="5">Bola-like protein</fullName>
    </recommendedName>
</protein>
<evidence type="ECO:0000313" key="3">
    <source>
        <dbReference type="EMBL" id="KAK2066676.1"/>
    </source>
</evidence>
<evidence type="ECO:0000256" key="2">
    <source>
        <dbReference type="RuleBase" id="RU003860"/>
    </source>
</evidence>
<dbReference type="InterPro" id="IPR052275">
    <property type="entry name" value="Mt_Fe-S_assembly_factor"/>
</dbReference>
<dbReference type="Gene3D" id="3.30.300.90">
    <property type="entry name" value="BolA-like"/>
    <property type="match status" value="1"/>
</dbReference>
<dbReference type="PANTHER" id="PTHR46188">
    <property type="entry name" value="BOLA-LIKE PROTEIN 3"/>
    <property type="match status" value="1"/>
</dbReference>
<keyword evidence="4" id="KW-1185">Reference proteome</keyword>
<reference evidence="3" key="1">
    <citation type="journal article" date="2023" name="Mol. Plant Microbe Interact.">
        <title>Elucidating the Obligate Nature and Biological Capacity of an Invasive Fungal Corn Pathogen.</title>
        <authorList>
            <person name="MacCready J.S."/>
            <person name="Roggenkamp E.M."/>
            <person name="Gdanetz K."/>
            <person name="Chilvers M.I."/>
        </authorList>
    </citation>
    <scope>NUCLEOTIDE SEQUENCE</scope>
    <source>
        <strain evidence="3">PM02</strain>
    </source>
</reference>